<dbReference type="InterPro" id="IPR001789">
    <property type="entry name" value="Sig_transdc_resp-reg_receiver"/>
</dbReference>
<dbReference type="GO" id="GO:0032993">
    <property type="term" value="C:protein-DNA complex"/>
    <property type="evidence" value="ECO:0007669"/>
    <property type="project" value="TreeGrafter"/>
</dbReference>
<dbReference type="GO" id="GO:0006355">
    <property type="term" value="P:regulation of DNA-templated transcription"/>
    <property type="evidence" value="ECO:0007669"/>
    <property type="project" value="InterPro"/>
</dbReference>
<comment type="caution">
    <text evidence="10">The sequence shown here is derived from an EMBL/GenBank/DDBJ whole genome shotgun (WGS) entry which is preliminary data.</text>
</comment>
<feature type="domain" description="OmpR/PhoB-type" evidence="9">
    <location>
        <begin position="125"/>
        <end position="223"/>
    </location>
</feature>
<evidence type="ECO:0000256" key="7">
    <source>
        <dbReference type="PROSITE-ProRule" id="PRU01091"/>
    </source>
</evidence>
<reference evidence="10 11" key="1">
    <citation type="submission" date="2018-05" db="EMBL/GenBank/DDBJ databases">
        <title>Chitinophaga sp. K3CV102501T nov., isolated from isolated from a monsoon evergreen broad-leaved forest soil.</title>
        <authorList>
            <person name="Lv Y."/>
        </authorList>
    </citation>
    <scope>NUCLEOTIDE SEQUENCE [LARGE SCALE GENOMIC DNA]</scope>
    <source>
        <strain evidence="10 11">GDMCC 1.1325</strain>
    </source>
</reference>
<evidence type="ECO:0000313" key="10">
    <source>
        <dbReference type="EMBL" id="RBL92419.1"/>
    </source>
</evidence>
<dbReference type="SUPFAM" id="SSF46894">
    <property type="entry name" value="C-terminal effector domain of the bipartite response regulators"/>
    <property type="match status" value="1"/>
</dbReference>
<dbReference type="Gene3D" id="1.10.10.10">
    <property type="entry name" value="Winged helix-like DNA-binding domain superfamily/Winged helix DNA-binding domain"/>
    <property type="match status" value="1"/>
</dbReference>
<dbReference type="Pfam" id="PF00072">
    <property type="entry name" value="Response_reg"/>
    <property type="match status" value="1"/>
</dbReference>
<sequence>MNILLIEDEPRVAAFIRKGLEAHQHTVTVAYDGQDGCHVAMQYDYDLVILDRLLPTLHGLEVCRRIKSHKKGLPILMLTALGTVRDKVQGFESGADDYMPKPFHFDELLARINALHRRGQTVTPAAVYRVADLELNCYNRTVFRDNKEIFLTVKEFSLLEVLITNKNRVLSRAHMAETVWGIDFNRGTNLIDVYINYLRAKVDKGFSKPLIHTVIGVGYVLREM</sequence>
<dbReference type="InterPro" id="IPR036388">
    <property type="entry name" value="WH-like_DNA-bd_sf"/>
</dbReference>
<dbReference type="SMART" id="SM00862">
    <property type="entry name" value="Trans_reg_C"/>
    <property type="match status" value="1"/>
</dbReference>
<dbReference type="InterPro" id="IPR016032">
    <property type="entry name" value="Sig_transdc_resp-reg_C-effctor"/>
</dbReference>
<evidence type="ECO:0000259" key="8">
    <source>
        <dbReference type="PROSITE" id="PS50110"/>
    </source>
</evidence>
<dbReference type="OrthoDB" id="9790442at2"/>
<feature type="domain" description="Response regulatory" evidence="8">
    <location>
        <begin position="2"/>
        <end position="116"/>
    </location>
</feature>
<dbReference type="Gene3D" id="6.10.250.690">
    <property type="match status" value="1"/>
</dbReference>
<gene>
    <name evidence="10" type="ORF">DF182_07505</name>
</gene>
<keyword evidence="3" id="KW-0805">Transcription regulation</keyword>
<organism evidence="10 11">
    <name type="scientific">Chitinophaga flava</name>
    <dbReference type="NCBI Taxonomy" id="2259036"/>
    <lineage>
        <taxon>Bacteria</taxon>
        <taxon>Pseudomonadati</taxon>
        <taxon>Bacteroidota</taxon>
        <taxon>Chitinophagia</taxon>
        <taxon>Chitinophagales</taxon>
        <taxon>Chitinophagaceae</taxon>
        <taxon>Chitinophaga</taxon>
    </lineage>
</organism>
<keyword evidence="5" id="KW-0804">Transcription</keyword>
<keyword evidence="4 7" id="KW-0238">DNA-binding</keyword>
<dbReference type="InterPro" id="IPR039420">
    <property type="entry name" value="WalR-like"/>
</dbReference>
<dbReference type="GO" id="GO:0005829">
    <property type="term" value="C:cytosol"/>
    <property type="evidence" value="ECO:0007669"/>
    <property type="project" value="TreeGrafter"/>
</dbReference>
<dbReference type="PANTHER" id="PTHR48111">
    <property type="entry name" value="REGULATOR OF RPOS"/>
    <property type="match status" value="1"/>
</dbReference>
<dbReference type="FunFam" id="1.10.10.10:FF:000005">
    <property type="entry name" value="Two-component system response regulator"/>
    <property type="match status" value="1"/>
</dbReference>
<keyword evidence="11" id="KW-1185">Reference proteome</keyword>
<dbReference type="PANTHER" id="PTHR48111:SF22">
    <property type="entry name" value="REGULATOR OF RPOS"/>
    <property type="match status" value="1"/>
</dbReference>
<dbReference type="RefSeq" id="WP_113615023.1">
    <property type="nucleotide sequence ID" value="NZ_QFFJ01000001.1"/>
</dbReference>
<keyword evidence="1 6" id="KW-0597">Phosphoprotein</keyword>
<evidence type="ECO:0000256" key="3">
    <source>
        <dbReference type="ARBA" id="ARBA00023015"/>
    </source>
</evidence>
<dbReference type="InterPro" id="IPR011006">
    <property type="entry name" value="CheY-like_superfamily"/>
</dbReference>
<dbReference type="PROSITE" id="PS51755">
    <property type="entry name" value="OMPR_PHOB"/>
    <property type="match status" value="1"/>
</dbReference>
<evidence type="ECO:0000313" key="11">
    <source>
        <dbReference type="Proteomes" id="UP000253410"/>
    </source>
</evidence>
<dbReference type="Pfam" id="PF00486">
    <property type="entry name" value="Trans_reg_C"/>
    <property type="match status" value="1"/>
</dbReference>
<evidence type="ECO:0000256" key="6">
    <source>
        <dbReference type="PROSITE-ProRule" id="PRU00169"/>
    </source>
</evidence>
<evidence type="ECO:0000259" key="9">
    <source>
        <dbReference type="PROSITE" id="PS51755"/>
    </source>
</evidence>
<proteinExistence type="predicted"/>
<evidence type="ECO:0000256" key="4">
    <source>
        <dbReference type="ARBA" id="ARBA00023125"/>
    </source>
</evidence>
<dbReference type="PROSITE" id="PS50110">
    <property type="entry name" value="RESPONSE_REGULATORY"/>
    <property type="match status" value="1"/>
</dbReference>
<dbReference type="CDD" id="cd19935">
    <property type="entry name" value="REC_OmpR_CusR-like"/>
    <property type="match status" value="1"/>
</dbReference>
<dbReference type="AlphaFoldDB" id="A0A365Y1D3"/>
<protein>
    <submittedName>
        <fullName evidence="10">DNA-binding response regulator</fullName>
    </submittedName>
</protein>
<accession>A0A365Y1D3</accession>
<evidence type="ECO:0000256" key="1">
    <source>
        <dbReference type="ARBA" id="ARBA00022553"/>
    </source>
</evidence>
<dbReference type="CDD" id="cd00383">
    <property type="entry name" value="trans_reg_C"/>
    <property type="match status" value="1"/>
</dbReference>
<dbReference type="Gene3D" id="3.40.50.2300">
    <property type="match status" value="1"/>
</dbReference>
<evidence type="ECO:0000256" key="5">
    <source>
        <dbReference type="ARBA" id="ARBA00023163"/>
    </source>
</evidence>
<dbReference type="EMBL" id="QFFJ01000001">
    <property type="protein sequence ID" value="RBL92419.1"/>
    <property type="molecule type" value="Genomic_DNA"/>
</dbReference>
<name>A0A365Y1D3_9BACT</name>
<dbReference type="SUPFAM" id="SSF52172">
    <property type="entry name" value="CheY-like"/>
    <property type="match status" value="1"/>
</dbReference>
<feature type="DNA-binding region" description="OmpR/PhoB-type" evidence="7">
    <location>
        <begin position="125"/>
        <end position="223"/>
    </location>
</feature>
<dbReference type="SMART" id="SM00448">
    <property type="entry name" value="REC"/>
    <property type="match status" value="1"/>
</dbReference>
<dbReference type="Proteomes" id="UP000253410">
    <property type="component" value="Unassembled WGS sequence"/>
</dbReference>
<keyword evidence="2" id="KW-0902">Two-component regulatory system</keyword>
<evidence type="ECO:0000256" key="2">
    <source>
        <dbReference type="ARBA" id="ARBA00023012"/>
    </source>
</evidence>
<dbReference type="InterPro" id="IPR001867">
    <property type="entry name" value="OmpR/PhoB-type_DNA-bd"/>
</dbReference>
<dbReference type="GO" id="GO:0000976">
    <property type="term" value="F:transcription cis-regulatory region binding"/>
    <property type="evidence" value="ECO:0007669"/>
    <property type="project" value="TreeGrafter"/>
</dbReference>
<dbReference type="GO" id="GO:0000156">
    <property type="term" value="F:phosphorelay response regulator activity"/>
    <property type="evidence" value="ECO:0007669"/>
    <property type="project" value="TreeGrafter"/>
</dbReference>
<feature type="modified residue" description="4-aspartylphosphate" evidence="6">
    <location>
        <position position="51"/>
    </location>
</feature>